<evidence type="ECO:0000256" key="1">
    <source>
        <dbReference type="ARBA" id="ARBA00006484"/>
    </source>
</evidence>
<dbReference type="SUPFAM" id="SSF51735">
    <property type="entry name" value="NAD(P)-binding Rossmann-fold domains"/>
    <property type="match status" value="1"/>
</dbReference>
<dbReference type="Pfam" id="PF00106">
    <property type="entry name" value="adh_short"/>
    <property type="match status" value="1"/>
</dbReference>
<dbReference type="InterPro" id="IPR002347">
    <property type="entry name" value="SDR_fam"/>
</dbReference>
<dbReference type="FunFam" id="3.40.50.720:FF:000084">
    <property type="entry name" value="Short-chain dehydrogenase reductase"/>
    <property type="match status" value="1"/>
</dbReference>
<evidence type="ECO:0000256" key="2">
    <source>
        <dbReference type="ARBA" id="ARBA00023002"/>
    </source>
</evidence>
<protein>
    <submittedName>
        <fullName evidence="4">Glucose 1-dehydrogenase</fullName>
        <ecNumber evidence="4">1.1.1.47</ecNumber>
    </submittedName>
</protein>
<dbReference type="PIRSF" id="PIRSF000126">
    <property type="entry name" value="11-beta-HSD1"/>
    <property type="match status" value="1"/>
</dbReference>
<dbReference type="PROSITE" id="PS00061">
    <property type="entry name" value="ADH_SHORT"/>
    <property type="match status" value="1"/>
</dbReference>
<accession>A0A5D4K616</accession>
<evidence type="ECO:0000313" key="4">
    <source>
        <dbReference type="EMBL" id="TYR72672.1"/>
    </source>
</evidence>
<gene>
    <name evidence="4" type="ORF">FZC79_21835</name>
</gene>
<keyword evidence="2 4" id="KW-0560">Oxidoreductase</keyword>
<dbReference type="InterPro" id="IPR020904">
    <property type="entry name" value="Sc_DH/Rdtase_CS"/>
</dbReference>
<sequence>MERIVSKVNLGLKDKTALVTGGSKGIGKAIAIAFAKEGTNVVICGRGEEALKEAAAEIEKLGGNVLAVQADLTKQSDVEYLVSSATDRFKSIDILVNNAGVASGFDDFETLDIEAWQHIFDVNVFGTVRVTKAVIPFMKKNGFGRIINISSESGLQPDAFMPHYNASKAAIINFSKSLSKAYAAQGILVNTVSPAFIMTPMLENLLKDNAKQLNITYEEATQQFLKENRPHVEVKRPGTVDETASAVVYLASEQASFINGVNLRVDGGSVASL</sequence>
<dbReference type="PRINTS" id="PR00081">
    <property type="entry name" value="GDHRDH"/>
</dbReference>
<organism evidence="4 5">
    <name type="scientific">Rossellomorea vietnamensis</name>
    <dbReference type="NCBI Taxonomy" id="218284"/>
    <lineage>
        <taxon>Bacteria</taxon>
        <taxon>Bacillati</taxon>
        <taxon>Bacillota</taxon>
        <taxon>Bacilli</taxon>
        <taxon>Bacillales</taxon>
        <taxon>Bacillaceae</taxon>
        <taxon>Rossellomorea</taxon>
    </lineage>
</organism>
<comment type="caution">
    <text evidence="4">The sequence shown here is derived from an EMBL/GenBank/DDBJ whole genome shotgun (WGS) entry which is preliminary data.</text>
</comment>
<dbReference type="NCBIfam" id="NF005559">
    <property type="entry name" value="PRK07231.1"/>
    <property type="match status" value="1"/>
</dbReference>
<name>A0A5D4K616_9BACI</name>
<dbReference type="Proteomes" id="UP000323317">
    <property type="component" value="Unassembled WGS sequence"/>
</dbReference>
<proteinExistence type="inferred from homology"/>
<dbReference type="PRINTS" id="PR00080">
    <property type="entry name" value="SDRFAMILY"/>
</dbReference>
<evidence type="ECO:0000313" key="5">
    <source>
        <dbReference type="Proteomes" id="UP000323317"/>
    </source>
</evidence>
<dbReference type="AlphaFoldDB" id="A0A5D4K616"/>
<dbReference type="GO" id="GO:0008206">
    <property type="term" value="P:bile acid metabolic process"/>
    <property type="evidence" value="ECO:0007669"/>
    <property type="project" value="UniProtKB-ARBA"/>
</dbReference>
<dbReference type="GO" id="GO:0047936">
    <property type="term" value="F:glucose 1-dehydrogenase [NAD(P)+] activity"/>
    <property type="evidence" value="ECO:0007669"/>
    <property type="project" value="UniProtKB-EC"/>
</dbReference>
<comment type="similarity">
    <text evidence="1 3">Belongs to the short-chain dehydrogenases/reductases (SDR) family.</text>
</comment>
<dbReference type="EC" id="1.1.1.47" evidence="4"/>
<evidence type="ECO:0000256" key="3">
    <source>
        <dbReference type="RuleBase" id="RU000363"/>
    </source>
</evidence>
<reference evidence="4 5" key="1">
    <citation type="submission" date="2019-08" db="EMBL/GenBank/DDBJ databases">
        <title>Bacillus genomes from the desert of Cuatro Cienegas, Coahuila.</title>
        <authorList>
            <person name="Olmedo-Alvarez G."/>
        </authorList>
    </citation>
    <scope>NUCLEOTIDE SEQUENCE [LARGE SCALE GENOMIC DNA]</scope>
    <source>
        <strain evidence="4 5">CH40_1T</strain>
    </source>
</reference>
<dbReference type="EMBL" id="VTEH01000028">
    <property type="protein sequence ID" value="TYR72672.1"/>
    <property type="molecule type" value="Genomic_DNA"/>
</dbReference>
<dbReference type="Gene3D" id="3.40.50.720">
    <property type="entry name" value="NAD(P)-binding Rossmann-like Domain"/>
    <property type="match status" value="1"/>
</dbReference>
<dbReference type="InterPro" id="IPR050259">
    <property type="entry name" value="SDR"/>
</dbReference>
<dbReference type="PANTHER" id="PTHR42879">
    <property type="entry name" value="3-OXOACYL-(ACYL-CARRIER-PROTEIN) REDUCTASE"/>
    <property type="match status" value="1"/>
</dbReference>
<dbReference type="InterPro" id="IPR036291">
    <property type="entry name" value="NAD(P)-bd_dom_sf"/>
</dbReference>